<proteinExistence type="predicted"/>
<keyword evidence="1" id="KW-1133">Transmembrane helix</keyword>
<organism evidence="2 3">
    <name type="scientific">Trichoplusia ni</name>
    <name type="common">Cabbage looper</name>
    <dbReference type="NCBI Taxonomy" id="7111"/>
    <lineage>
        <taxon>Eukaryota</taxon>
        <taxon>Metazoa</taxon>
        <taxon>Ecdysozoa</taxon>
        <taxon>Arthropoda</taxon>
        <taxon>Hexapoda</taxon>
        <taxon>Insecta</taxon>
        <taxon>Pterygota</taxon>
        <taxon>Neoptera</taxon>
        <taxon>Endopterygota</taxon>
        <taxon>Lepidoptera</taxon>
        <taxon>Glossata</taxon>
        <taxon>Ditrysia</taxon>
        <taxon>Noctuoidea</taxon>
        <taxon>Noctuidae</taxon>
        <taxon>Plusiinae</taxon>
        <taxon>Trichoplusia</taxon>
    </lineage>
</organism>
<keyword evidence="1" id="KW-0812">Transmembrane</keyword>
<reference evidence="3" key="1">
    <citation type="submission" date="2025-08" db="UniProtKB">
        <authorList>
            <consortium name="RefSeq"/>
        </authorList>
    </citation>
    <scope>IDENTIFICATION</scope>
</reference>
<dbReference type="KEGG" id="tnl:113504612"/>
<evidence type="ECO:0000256" key="1">
    <source>
        <dbReference type="SAM" id="Phobius"/>
    </source>
</evidence>
<keyword evidence="2" id="KW-1185">Reference proteome</keyword>
<protein>
    <submittedName>
        <fullName evidence="3">Uncharacterized protein LOC113504612</fullName>
    </submittedName>
</protein>
<dbReference type="GeneID" id="113504612"/>
<dbReference type="InParanoid" id="A0A7E5WQ12"/>
<accession>A0A7E5WQ12</accession>
<feature type="transmembrane region" description="Helical" evidence="1">
    <location>
        <begin position="65"/>
        <end position="87"/>
    </location>
</feature>
<sequence length="154" mass="18063">MFSKLLRTTYKSGRVTYKSGLLLTRRVTPKVIHVRKMQMIPPTQYDIPFPKKIKLGNMLTTYWEISPLIITTTFALALMFCSILWSIKNKVDVVFTSRNRRYVSRTMDLRNPTVHKLIIINQKYEPWPEMADVHDKMKLAEKRAMMRAQSCAGH</sequence>
<gene>
    <name evidence="3" type="primary">LOC113504612</name>
</gene>
<evidence type="ECO:0000313" key="3">
    <source>
        <dbReference type="RefSeq" id="XP_026742808.1"/>
    </source>
</evidence>
<dbReference type="Proteomes" id="UP000322000">
    <property type="component" value="Chromosome 22"/>
</dbReference>
<name>A0A7E5WQ12_TRINI</name>
<evidence type="ECO:0000313" key="2">
    <source>
        <dbReference type="Proteomes" id="UP000322000"/>
    </source>
</evidence>
<dbReference type="OrthoDB" id="7384592at2759"/>
<dbReference type="AlphaFoldDB" id="A0A7E5WQ12"/>
<dbReference type="RefSeq" id="XP_026742808.1">
    <property type="nucleotide sequence ID" value="XM_026887007.1"/>
</dbReference>
<keyword evidence="1" id="KW-0472">Membrane</keyword>